<dbReference type="InterPro" id="IPR013869">
    <property type="entry name" value="DUF1757"/>
</dbReference>
<keyword evidence="1" id="KW-0472">Membrane</keyword>
<evidence type="ECO:0000256" key="1">
    <source>
        <dbReference type="SAM" id="Phobius"/>
    </source>
</evidence>
<gene>
    <name evidence="2" type="ORF">CC85DRAFT_283034</name>
</gene>
<evidence type="ECO:0000313" key="2">
    <source>
        <dbReference type="EMBL" id="KLT45120.1"/>
    </source>
</evidence>
<dbReference type="GeneID" id="28982800"/>
<dbReference type="Pfam" id="PF08560">
    <property type="entry name" value="DUF1757"/>
    <property type="match status" value="1"/>
</dbReference>
<dbReference type="RefSeq" id="XP_018281611.1">
    <property type="nucleotide sequence ID" value="XM_018422197.1"/>
</dbReference>
<protein>
    <submittedName>
        <fullName evidence="2">Uncharacterized protein</fullName>
    </submittedName>
</protein>
<reference evidence="2 3" key="1">
    <citation type="submission" date="2015-03" db="EMBL/GenBank/DDBJ databases">
        <title>Genomics and transcriptomics of the oil-accumulating basidiomycete yeast T. oleaginosus allow insights into substrate utilization and the diverse evolutionary trajectories of mating systems in fungi.</title>
        <authorList>
            <consortium name="DOE Joint Genome Institute"/>
            <person name="Kourist R."/>
            <person name="Kracht O."/>
            <person name="Bracharz F."/>
            <person name="Lipzen A."/>
            <person name="Nolan M."/>
            <person name="Ohm R."/>
            <person name="Grigoriev I."/>
            <person name="Sun S."/>
            <person name="Heitman J."/>
            <person name="Bruck T."/>
            <person name="Nowrousian M."/>
        </authorList>
    </citation>
    <scope>NUCLEOTIDE SEQUENCE [LARGE SCALE GENOMIC DNA]</scope>
    <source>
        <strain evidence="2 3">IBC0246</strain>
    </source>
</reference>
<proteinExistence type="predicted"/>
<keyword evidence="1" id="KW-0812">Transmembrane</keyword>
<dbReference type="OrthoDB" id="2524788at2759"/>
<keyword evidence="1" id="KW-1133">Transmembrane helix</keyword>
<evidence type="ECO:0000313" key="3">
    <source>
        <dbReference type="Proteomes" id="UP000053611"/>
    </source>
</evidence>
<dbReference type="Proteomes" id="UP000053611">
    <property type="component" value="Unassembled WGS sequence"/>
</dbReference>
<organism evidence="2 3">
    <name type="scientific">Cutaneotrichosporon oleaginosum</name>
    <dbReference type="NCBI Taxonomy" id="879819"/>
    <lineage>
        <taxon>Eukaryota</taxon>
        <taxon>Fungi</taxon>
        <taxon>Dikarya</taxon>
        <taxon>Basidiomycota</taxon>
        <taxon>Agaricomycotina</taxon>
        <taxon>Tremellomycetes</taxon>
        <taxon>Trichosporonales</taxon>
        <taxon>Trichosporonaceae</taxon>
        <taxon>Cutaneotrichosporon</taxon>
    </lineage>
</organism>
<sequence length="170" mass="18278">MATSANERFAALSPTNQVCAHVSLKMAQAASMIFPPAYVGLSLIRRRPMSVSRAMRGAEISVFGAAALGWGVGYARLQNQSPEAIEDRVYRLKHKKTQVRADDYSFIGAFMGILLFPAIFLKRANIVQLAAGGASLGLGAGVWVHVAKGFSEGREIKPEGMASELPELKN</sequence>
<accession>A0A0J0XVL3</accession>
<dbReference type="EMBL" id="KQ087183">
    <property type="protein sequence ID" value="KLT45120.1"/>
    <property type="molecule type" value="Genomic_DNA"/>
</dbReference>
<name>A0A0J0XVL3_9TREE</name>
<feature type="transmembrane region" description="Helical" evidence="1">
    <location>
        <begin position="101"/>
        <end position="120"/>
    </location>
</feature>
<feature type="transmembrane region" description="Helical" evidence="1">
    <location>
        <begin position="126"/>
        <end position="147"/>
    </location>
</feature>
<dbReference type="AlphaFoldDB" id="A0A0J0XVL3"/>
<keyword evidence="3" id="KW-1185">Reference proteome</keyword>